<dbReference type="Proteomes" id="UP000838756">
    <property type="component" value="Unassembled WGS sequence"/>
</dbReference>
<dbReference type="AlphaFoldDB" id="A0A8S4SH51"/>
<name>A0A8S4SH51_9NEOP</name>
<evidence type="ECO:0000313" key="1">
    <source>
        <dbReference type="EMBL" id="CAH2267440.1"/>
    </source>
</evidence>
<reference evidence="1" key="1">
    <citation type="submission" date="2022-03" db="EMBL/GenBank/DDBJ databases">
        <authorList>
            <person name="Lindestad O."/>
        </authorList>
    </citation>
    <scope>NUCLEOTIDE SEQUENCE</scope>
</reference>
<dbReference type="EMBL" id="CAKXAJ010026354">
    <property type="protein sequence ID" value="CAH2267440.1"/>
    <property type="molecule type" value="Genomic_DNA"/>
</dbReference>
<organism evidence="1 2">
    <name type="scientific">Pararge aegeria aegeria</name>
    <dbReference type="NCBI Taxonomy" id="348720"/>
    <lineage>
        <taxon>Eukaryota</taxon>
        <taxon>Metazoa</taxon>
        <taxon>Ecdysozoa</taxon>
        <taxon>Arthropoda</taxon>
        <taxon>Hexapoda</taxon>
        <taxon>Insecta</taxon>
        <taxon>Pterygota</taxon>
        <taxon>Neoptera</taxon>
        <taxon>Endopterygota</taxon>
        <taxon>Lepidoptera</taxon>
        <taxon>Glossata</taxon>
        <taxon>Ditrysia</taxon>
        <taxon>Papilionoidea</taxon>
        <taxon>Nymphalidae</taxon>
        <taxon>Satyrinae</taxon>
        <taxon>Satyrini</taxon>
        <taxon>Parargina</taxon>
        <taxon>Pararge</taxon>
    </lineage>
</organism>
<accession>A0A8S4SH51</accession>
<sequence length="193" mass="22130">MGVKLYDVTKCGRTWLHDFNRMKVVAKPSERGITMRAHTVTKTDTLELAISNQNITCFNGKGKHREETCIPGSSTECSQRKKKKERKKEKNIFYIAPHITIFTTPHMLCVAQPRKKVPAQHCAACASEHTALIFSWHLVPEDSSIKEILDLPMHTFKKCVKTHLVQRGYYTFDEFLNDKVEWKQPASLSSPAR</sequence>
<dbReference type="OrthoDB" id="414730at2759"/>
<keyword evidence="2" id="KW-1185">Reference proteome</keyword>
<gene>
    <name evidence="1" type="primary">jg23819</name>
    <name evidence="1" type="ORF">PAEG_LOCUS25990</name>
</gene>
<evidence type="ECO:0000313" key="2">
    <source>
        <dbReference type="Proteomes" id="UP000838756"/>
    </source>
</evidence>
<comment type="caution">
    <text evidence="1">The sequence shown here is derived from an EMBL/GenBank/DDBJ whole genome shotgun (WGS) entry which is preliminary data.</text>
</comment>
<proteinExistence type="predicted"/>
<protein>
    <submittedName>
        <fullName evidence="1">Jg23819 protein</fullName>
    </submittedName>
</protein>